<gene>
    <name evidence="1" type="ORF">MTP09_05365</name>
</gene>
<dbReference type="EMBL" id="CP094532">
    <property type="protein sequence ID" value="UOE42065.1"/>
    <property type="molecule type" value="Genomic_DNA"/>
</dbReference>
<name>A0ABY4BS83_9FLAO</name>
<protein>
    <submittedName>
        <fullName evidence="1">Uncharacterized protein</fullName>
    </submittedName>
</protein>
<evidence type="ECO:0000313" key="2">
    <source>
        <dbReference type="Proteomes" id="UP000831460"/>
    </source>
</evidence>
<reference evidence="1 2" key="1">
    <citation type="submission" date="2022-03" db="EMBL/GenBank/DDBJ databases">
        <title>Chryseobacterium sp. isolated from particulate matters in swine house.</title>
        <authorList>
            <person name="Won M."/>
            <person name="Kim S.-J."/>
            <person name="Kwon S.-W."/>
        </authorList>
    </citation>
    <scope>NUCLEOTIDE SEQUENCE [LARGE SCALE GENOMIC DNA]</scope>
    <source>
        <strain evidence="1 2">SC2-2</strain>
    </source>
</reference>
<dbReference type="Proteomes" id="UP000831460">
    <property type="component" value="Chromosome"/>
</dbReference>
<accession>A0ABY4BS83</accession>
<proteinExistence type="predicted"/>
<dbReference type="RefSeq" id="WP_243551010.1">
    <property type="nucleotide sequence ID" value="NZ_CP094532.1"/>
</dbReference>
<keyword evidence="2" id="KW-1185">Reference proteome</keyword>
<organism evidence="1 2">
    <name type="scientific">Chryseobacterium suipulveris</name>
    <dbReference type="NCBI Taxonomy" id="2929800"/>
    <lineage>
        <taxon>Bacteria</taxon>
        <taxon>Pseudomonadati</taxon>
        <taxon>Bacteroidota</taxon>
        <taxon>Flavobacteriia</taxon>
        <taxon>Flavobacteriales</taxon>
        <taxon>Weeksellaceae</taxon>
        <taxon>Chryseobacterium group</taxon>
        <taxon>Chryseobacterium</taxon>
    </lineage>
</organism>
<sequence length="137" mass="15878">MANNGDILSRISIKKDEKGKISLVSAYYFQFGNFYLLKNAKFYDKSMLQDFTLKKYKDINKNFYLIFGLDKMTQSNNPNTVPNLTFNRFDDIVGWNVGWAYYGLFIPAGETYNNLQGPLMLGFLDDGTGQNKYFRPQ</sequence>
<evidence type="ECO:0000313" key="1">
    <source>
        <dbReference type="EMBL" id="UOE42065.1"/>
    </source>
</evidence>